<evidence type="ECO:0000256" key="2">
    <source>
        <dbReference type="ARBA" id="ARBA00022475"/>
    </source>
</evidence>
<evidence type="ECO:0000313" key="10">
    <source>
        <dbReference type="EMBL" id="WNM64087.1"/>
    </source>
</evidence>
<comment type="subcellular location">
    <subcellularLocation>
        <location evidence="1">Cell membrane</location>
        <topology evidence="1">Multi-pass membrane protein</topology>
    </subcellularLocation>
</comment>
<evidence type="ECO:0000256" key="6">
    <source>
        <dbReference type="ARBA" id="ARBA00022989"/>
    </source>
</evidence>
<feature type="transmembrane region" description="Helical" evidence="8">
    <location>
        <begin position="175"/>
        <end position="195"/>
    </location>
</feature>
<keyword evidence="3 10" id="KW-0328">Glycosyltransferase</keyword>
<evidence type="ECO:0000256" key="8">
    <source>
        <dbReference type="SAM" id="Phobius"/>
    </source>
</evidence>
<keyword evidence="6 8" id="KW-1133">Transmembrane helix</keyword>
<gene>
    <name evidence="10" type="ORF">PQG83_10125</name>
</gene>
<dbReference type="EC" id="2.4.-.-" evidence="10"/>
<keyword evidence="2" id="KW-1003">Cell membrane</keyword>
<evidence type="ECO:0000256" key="7">
    <source>
        <dbReference type="ARBA" id="ARBA00023136"/>
    </source>
</evidence>
<keyword evidence="11" id="KW-1185">Reference proteome</keyword>
<evidence type="ECO:0000259" key="9">
    <source>
        <dbReference type="Pfam" id="PF13231"/>
    </source>
</evidence>
<dbReference type="Proteomes" id="UP001302494">
    <property type="component" value="Chromosome"/>
</dbReference>
<dbReference type="EMBL" id="CP116968">
    <property type="protein sequence ID" value="WNM64087.1"/>
    <property type="molecule type" value="Genomic_DNA"/>
</dbReference>
<feature type="domain" description="Glycosyltransferase RgtA/B/C/D-like" evidence="9">
    <location>
        <begin position="34"/>
        <end position="194"/>
    </location>
</feature>
<evidence type="ECO:0000256" key="4">
    <source>
        <dbReference type="ARBA" id="ARBA00022679"/>
    </source>
</evidence>
<dbReference type="PANTHER" id="PTHR33908:SF11">
    <property type="entry name" value="MEMBRANE PROTEIN"/>
    <property type="match status" value="1"/>
</dbReference>
<protein>
    <submittedName>
        <fullName evidence="10">Glycosyltransferase family 39 protein</fullName>
        <ecNumber evidence="10">2.4.-.-</ecNumber>
    </submittedName>
</protein>
<dbReference type="Pfam" id="PF13231">
    <property type="entry name" value="PMT_2"/>
    <property type="match status" value="1"/>
</dbReference>
<feature type="transmembrane region" description="Helical" evidence="8">
    <location>
        <begin position="367"/>
        <end position="384"/>
    </location>
</feature>
<evidence type="ECO:0000256" key="3">
    <source>
        <dbReference type="ARBA" id="ARBA00022676"/>
    </source>
</evidence>
<evidence type="ECO:0000256" key="1">
    <source>
        <dbReference type="ARBA" id="ARBA00004651"/>
    </source>
</evidence>
<reference evidence="10 11" key="1">
    <citation type="submission" date="2023-01" db="EMBL/GenBank/DDBJ databases">
        <title>Cultivation and genomic characterization of new, ubiquitous marine nitrite-oxidizing bacteria from the Nitrospirales.</title>
        <authorList>
            <person name="Mueller A.J."/>
            <person name="Daebeler A."/>
            <person name="Herbold C.W."/>
            <person name="Kirkegaard R.H."/>
            <person name="Daims H."/>
        </authorList>
    </citation>
    <scope>NUCLEOTIDE SEQUENCE [LARGE SCALE GENOMIC DNA]</scope>
    <source>
        <strain evidence="10 11">DK</strain>
    </source>
</reference>
<dbReference type="GO" id="GO:0016763">
    <property type="term" value="F:pentosyltransferase activity"/>
    <property type="evidence" value="ECO:0007669"/>
    <property type="project" value="TreeGrafter"/>
</dbReference>
<evidence type="ECO:0000313" key="11">
    <source>
        <dbReference type="Proteomes" id="UP001302494"/>
    </source>
</evidence>
<feature type="transmembrane region" description="Helical" evidence="8">
    <location>
        <begin position="83"/>
        <end position="103"/>
    </location>
</feature>
<sequence length="401" mass="45763">MINSFPDDYDKIASNLLAGNGYRIFPDTSETLLRPPGYPLFLTLIFYFFPNSLIAVKIVNLTLGLFTAWIVAHLTWRLTDHKATATLAAFLFLTHPAILFAQSRSGTESLFTLLTTGFVLALCKAFGRTKMLDFGIAGILLGMATMVKSTTIFFPAFLFGFVLLKKQWHSIFKIWVPRLALMGLGMLLVLAPWIARNYLLVHQFIPTMSVTGTSATHGLYVCKKFSFEANMGQQYSEAAKQLNAVAAQLQLPHREMFFQYFYNAEDEVRFNQYLLQTVYDEYRKSPELLVRCSLQNVFNFWFAGRTWKSTILNVLVQTPYLILAALGVYFCIRNGYFKQIVPILIFAGYFYIIHLPIIALARYSVPLIPFLAIFSGIAIEELRLRWGNRSVFKSQTRQDVK</sequence>
<evidence type="ECO:0000256" key="5">
    <source>
        <dbReference type="ARBA" id="ARBA00022692"/>
    </source>
</evidence>
<dbReference type="KEGG" id="nneo:PQG83_10125"/>
<feature type="transmembrane region" description="Helical" evidence="8">
    <location>
        <begin position="109"/>
        <end position="127"/>
    </location>
</feature>
<keyword evidence="7 8" id="KW-0472">Membrane</keyword>
<dbReference type="AlphaFoldDB" id="A0AA96GMJ7"/>
<dbReference type="InterPro" id="IPR050297">
    <property type="entry name" value="LipidA_mod_glycosyltrf_83"/>
</dbReference>
<dbReference type="RefSeq" id="WP_312749013.1">
    <property type="nucleotide sequence ID" value="NZ_CP116968.1"/>
</dbReference>
<proteinExistence type="predicted"/>
<feature type="transmembrane region" description="Helical" evidence="8">
    <location>
        <begin position="139"/>
        <end position="163"/>
    </location>
</feature>
<feature type="transmembrane region" description="Helical" evidence="8">
    <location>
        <begin position="343"/>
        <end position="361"/>
    </location>
</feature>
<keyword evidence="4 10" id="KW-0808">Transferase</keyword>
<dbReference type="InterPro" id="IPR038731">
    <property type="entry name" value="RgtA/B/C-like"/>
</dbReference>
<keyword evidence="5 8" id="KW-0812">Transmembrane</keyword>
<dbReference type="GO" id="GO:0005886">
    <property type="term" value="C:plasma membrane"/>
    <property type="evidence" value="ECO:0007669"/>
    <property type="project" value="UniProtKB-SubCell"/>
</dbReference>
<dbReference type="GO" id="GO:0009103">
    <property type="term" value="P:lipopolysaccharide biosynthetic process"/>
    <property type="evidence" value="ECO:0007669"/>
    <property type="project" value="UniProtKB-ARBA"/>
</dbReference>
<accession>A0AA96GMJ7</accession>
<dbReference type="PANTHER" id="PTHR33908">
    <property type="entry name" value="MANNOSYLTRANSFERASE YKCB-RELATED"/>
    <property type="match status" value="1"/>
</dbReference>
<name>A0AA96GMJ7_9BACT</name>
<organism evidence="10 11">
    <name type="scientific">Candidatus Nitrospira neomarina</name>
    <dbReference type="NCBI Taxonomy" id="3020899"/>
    <lineage>
        <taxon>Bacteria</taxon>
        <taxon>Pseudomonadati</taxon>
        <taxon>Nitrospirota</taxon>
        <taxon>Nitrospiria</taxon>
        <taxon>Nitrospirales</taxon>
        <taxon>Nitrospiraceae</taxon>
        <taxon>Nitrospira</taxon>
    </lineage>
</organism>
<feature type="transmembrane region" description="Helical" evidence="8">
    <location>
        <begin position="310"/>
        <end position="331"/>
    </location>
</feature>
<feature type="transmembrane region" description="Helical" evidence="8">
    <location>
        <begin position="44"/>
        <end position="71"/>
    </location>
</feature>